<dbReference type="InterPro" id="IPR011659">
    <property type="entry name" value="WD40"/>
</dbReference>
<comment type="caution">
    <text evidence="9">The sequence shown here is derived from an EMBL/GenBank/DDBJ whole genome shotgun (WGS) entry which is preliminary data.</text>
</comment>
<reference evidence="9 10" key="1">
    <citation type="journal article" date="2019" name="Nat. Microbiol.">
        <title>Mediterranean grassland soil C-N compound turnover is dependent on rainfall and depth, and is mediated by genomically divergent microorganisms.</title>
        <authorList>
            <person name="Diamond S."/>
            <person name="Andeer P.F."/>
            <person name="Li Z."/>
            <person name="Crits-Christoph A."/>
            <person name="Burstein D."/>
            <person name="Anantharaman K."/>
            <person name="Lane K.R."/>
            <person name="Thomas B.C."/>
            <person name="Pan C."/>
            <person name="Northen T.R."/>
            <person name="Banfield J.F."/>
        </authorList>
    </citation>
    <scope>NUCLEOTIDE SEQUENCE [LARGE SCALE GENOMIC DNA]</scope>
    <source>
        <strain evidence="9">WS_9</strain>
    </source>
</reference>
<evidence type="ECO:0000259" key="8">
    <source>
        <dbReference type="PROSITE" id="PS50011"/>
    </source>
</evidence>
<keyword evidence="7" id="KW-0812">Transmembrane</keyword>
<feature type="domain" description="Protein kinase" evidence="8">
    <location>
        <begin position="12"/>
        <end position="296"/>
    </location>
</feature>
<dbReference type="SUPFAM" id="SSF56112">
    <property type="entry name" value="Protein kinase-like (PK-like)"/>
    <property type="match status" value="1"/>
</dbReference>
<feature type="compositionally biased region" description="Low complexity" evidence="6">
    <location>
        <begin position="168"/>
        <end position="182"/>
    </location>
</feature>
<organism evidence="9 10">
    <name type="scientific">Eiseniibacteriota bacterium</name>
    <dbReference type="NCBI Taxonomy" id="2212470"/>
    <lineage>
        <taxon>Bacteria</taxon>
        <taxon>Candidatus Eiseniibacteriota</taxon>
    </lineage>
</organism>
<proteinExistence type="predicted"/>
<dbReference type="InterPro" id="IPR008271">
    <property type="entry name" value="Ser/Thr_kinase_AS"/>
</dbReference>
<dbReference type="AlphaFoldDB" id="A0A538TQM7"/>
<keyword evidence="7" id="KW-0472">Membrane</keyword>
<evidence type="ECO:0000256" key="6">
    <source>
        <dbReference type="SAM" id="MobiDB-lite"/>
    </source>
</evidence>
<keyword evidence="7" id="KW-1133">Transmembrane helix</keyword>
<evidence type="ECO:0000256" key="4">
    <source>
        <dbReference type="ARBA" id="ARBA00022840"/>
    </source>
</evidence>
<dbReference type="InterPro" id="IPR000719">
    <property type="entry name" value="Prot_kinase_dom"/>
</dbReference>
<dbReference type="PROSITE" id="PS50011">
    <property type="entry name" value="PROTEIN_KINASE_DOM"/>
    <property type="match status" value="1"/>
</dbReference>
<dbReference type="SUPFAM" id="SSF82171">
    <property type="entry name" value="DPP6 N-terminal domain-like"/>
    <property type="match status" value="2"/>
</dbReference>
<keyword evidence="2 5" id="KW-0547">Nucleotide-binding</keyword>
<dbReference type="Gene3D" id="2.120.10.30">
    <property type="entry name" value="TolB, C-terminal domain"/>
    <property type="match status" value="3"/>
</dbReference>
<dbReference type="EMBL" id="VBOZ01000010">
    <property type="protein sequence ID" value="TMQ65933.1"/>
    <property type="molecule type" value="Genomic_DNA"/>
</dbReference>
<feature type="binding site" evidence="5">
    <location>
        <position position="41"/>
    </location>
    <ligand>
        <name>ATP</name>
        <dbReference type="ChEBI" id="CHEBI:30616"/>
    </ligand>
</feature>
<dbReference type="PROSITE" id="PS00108">
    <property type="entry name" value="PROTEIN_KINASE_ST"/>
    <property type="match status" value="1"/>
</dbReference>
<dbReference type="Gene3D" id="1.10.510.10">
    <property type="entry name" value="Transferase(Phosphotransferase) domain 1"/>
    <property type="match status" value="1"/>
</dbReference>
<dbReference type="GO" id="GO:0005524">
    <property type="term" value="F:ATP binding"/>
    <property type="evidence" value="ECO:0007669"/>
    <property type="project" value="UniProtKB-UniRule"/>
</dbReference>
<dbReference type="Gene3D" id="3.30.200.20">
    <property type="entry name" value="Phosphorylase Kinase, domain 1"/>
    <property type="match status" value="1"/>
</dbReference>
<dbReference type="Proteomes" id="UP000317691">
    <property type="component" value="Unassembled WGS sequence"/>
</dbReference>
<dbReference type="InterPro" id="IPR011042">
    <property type="entry name" value="6-blade_b-propeller_TolB-like"/>
</dbReference>
<protein>
    <submittedName>
        <fullName evidence="9">Serine/threonine-protein kinase</fullName>
    </submittedName>
</protein>
<keyword evidence="1" id="KW-0808">Transferase</keyword>
<accession>A0A538TQM7</accession>
<evidence type="ECO:0000256" key="3">
    <source>
        <dbReference type="ARBA" id="ARBA00022777"/>
    </source>
</evidence>
<dbReference type="CDD" id="cd14014">
    <property type="entry name" value="STKc_PknB_like"/>
    <property type="match status" value="1"/>
</dbReference>
<evidence type="ECO:0000256" key="2">
    <source>
        <dbReference type="ARBA" id="ARBA00022741"/>
    </source>
</evidence>
<sequence>MTTTFPTTIGPYRIDRELGRGGMGVVFLGHDTRLDRAVAIKVLPPEVVASAEQLQRFEREARLLASLSHPNIAAIYGVEESEGARYLILEHVEGESLAERLGRGPLPLADTLDICHQIASGIEAAHEGGVIHRDLKPGNVMITPSDVVKVLDFGLAKGKVADSDLGRSPTFPTSPTFPQSPTIAPSPTYHAPTTIPGVVLGTAAYLSPEQARGKPLDRRTDIWSFGCVLYQCLTGSLAFEGETVSDTIARILDRDVDWSRLPGNTPPAIRALLERCLEPDARKRLRDMGDARLAFEELKAGRGVAAPPAAAAVEGAPGKRGLGAMSGAMLGLGIVVVGALALILWGVLGLGGGGGRAGRAVTRASVEIPVGLQVLQWEIAPDGRTILILALPRRTAKGEEPQSQIYARRMDQPSFEPIRGTSRASTFMLSPDGKSISFVAASERSTQTQMLKMPTDGSAPPVPIAKVDVALPRHPSWLESGDFLIPSTNGKEYSRLPSTGGPPSKARPFDAPGFDGSFIFRRPLPGDRGVLLEAISYEGGAYQLGVGVLDLRSRKTKILIRDGGSAEYSPTGHLLFTRGNALLAVPFDLGRLEVKGEPVALLGGLRVVASDGNAEIRLASNGTLLHMLGGNVGQDRRAVVVDAGGKISEWSGERQPFESLVKASPDGSRFAVVIGDAGGIYEIWVSDRGAPVSRRVIAVSGVDAYMPEWSPDGAKLAFNQNGRGNVNGVYIANADGSGAAWRIVKGEEDTPVVPTSWSPDGAQLLCCARLPSGRADLMVAPVSQPHEVDARRVFGEGPSRWSGCFSPDGRMLAYMSNETGQHEAHVCRWEQGGPVGQPILASRNGGNYWLRWSRDGKHLYYESSQNEVASVDISTTPRLSASAPKIAWDLGALRTVSDGSSSLFDLLPDGNLLVIQKGEDEDDLTRFDVAFNFFEEMRAKLRKGSKR</sequence>
<feature type="transmembrane region" description="Helical" evidence="7">
    <location>
        <begin position="328"/>
        <end position="348"/>
    </location>
</feature>
<dbReference type="PANTHER" id="PTHR43289">
    <property type="entry name" value="MITOGEN-ACTIVATED PROTEIN KINASE KINASE KINASE 20-RELATED"/>
    <property type="match status" value="1"/>
</dbReference>
<name>A0A538TQM7_UNCEI</name>
<evidence type="ECO:0000256" key="7">
    <source>
        <dbReference type="SAM" id="Phobius"/>
    </source>
</evidence>
<gene>
    <name evidence="9" type="ORF">E6K79_03435</name>
</gene>
<dbReference type="Pfam" id="PF07676">
    <property type="entry name" value="PD40"/>
    <property type="match status" value="1"/>
</dbReference>
<keyword evidence="3 9" id="KW-0418">Kinase</keyword>
<dbReference type="PANTHER" id="PTHR43289:SF6">
    <property type="entry name" value="SERINE_THREONINE-PROTEIN KINASE NEKL-3"/>
    <property type="match status" value="1"/>
</dbReference>
<dbReference type="InterPro" id="IPR011009">
    <property type="entry name" value="Kinase-like_dom_sf"/>
</dbReference>
<dbReference type="Pfam" id="PF00069">
    <property type="entry name" value="Pkinase"/>
    <property type="match status" value="1"/>
</dbReference>
<dbReference type="GO" id="GO:0004674">
    <property type="term" value="F:protein serine/threonine kinase activity"/>
    <property type="evidence" value="ECO:0007669"/>
    <property type="project" value="TreeGrafter"/>
</dbReference>
<dbReference type="PROSITE" id="PS00107">
    <property type="entry name" value="PROTEIN_KINASE_ATP"/>
    <property type="match status" value="1"/>
</dbReference>
<keyword evidence="4 5" id="KW-0067">ATP-binding</keyword>
<evidence type="ECO:0000256" key="1">
    <source>
        <dbReference type="ARBA" id="ARBA00022679"/>
    </source>
</evidence>
<evidence type="ECO:0000313" key="10">
    <source>
        <dbReference type="Proteomes" id="UP000317691"/>
    </source>
</evidence>
<feature type="region of interest" description="Disordered" evidence="6">
    <location>
        <begin position="166"/>
        <end position="188"/>
    </location>
</feature>
<evidence type="ECO:0000256" key="5">
    <source>
        <dbReference type="PROSITE-ProRule" id="PRU10141"/>
    </source>
</evidence>
<dbReference type="InterPro" id="IPR017441">
    <property type="entry name" value="Protein_kinase_ATP_BS"/>
</dbReference>
<dbReference type="SMART" id="SM00220">
    <property type="entry name" value="S_TKc"/>
    <property type="match status" value="1"/>
</dbReference>
<evidence type="ECO:0000313" key="9">
    <source>
        <dbReference type="EMBL" id="TMQ65933.1"/>
    </source>
</evidence>